<keyword evidence="2" id="KW-1185">Reference proteome</keyword>
<proteinExistence type="predicted"/>
<evidence type="ECO:0000313" key="1">
    <source>
        <dbReference type="EMBL" id="BBH17001.1"/>
    </source>
</evidence>
<gene>
    <name evidence="1" type="ORF">Back2_12880</name>
</gene>
<reference evidence="1 2" key="1">
    <citation type="submission" date="2018-11" db="EMBL/GenBank/DDBJ databases">
        <title>Complete genome sequence of Nocardioides baekrokdamisoli strain KCTC 39748.</title>
        <authorList>
            <person name="Kang S.W."/>
            <person name="Lee K.C."/>
            <person name="Kim K.K."/>
            <person name="Kim J.S."/>
            <person name="Kim D.S."/>
            <person name="Ko S.H."/>
            <person name="Yang S.H."/>
            <person name="Shin Y.K."/>
            <person name="Lee J.S."/>
        </authorList>
    </citation>
    <scope>NUCLEOTIDE SEQUENCE [LARGE SCALE GENOMIC DNA]</scope>
    <source>
        <strain evidence="1 2">KCTC 39748</strain>
    </source>
</reference>
<organism evidence="1 2">
    <name type="scientific">Nocardioides baekrokdamisoli</name>
    <dbReference type="NCBI Taxonomy" id="1804624"/>
    <lineage>
        <taxon>Bacteria</taxon>
        <taxon>Bacillati</taxon>
        <taxon>Actinomycetota</taxon>
        <taxon>Actinomycetes</taxon>
        <taxon>Propionibacteriales</taxon>
        <taxon>Nocardioidaceae</taxon>
        <taxon>Nocardioides</taxon>
    </lineage>
</organism>
<dbReference type="EMBL" id="AP019307">
    <property type="protein sequence ID" value="BBH17001.1"/>
    <property type="molecule type" value="Genomic_DNA"/>
</dbReference>
<accession>A0A3G9ITP6</accession>
<protein>
    <submittedName>
        <fullName evidence="1">Uncharacterized protein</fullName>
    </submittedName>
</protein>
<dbReference type="Proteomes" id="UP000271573">
    <property type="component" value="Chromosome"/>
</dbReference>
<dbReference type="AlphaFoldDB" id="A0A3G9ITP6"/>
<name>A0A3G9ITP6_9ACTN</name>
<dbReference type="KEGG" id="nbe:Back2_12880"/>
<evidence type="ECO:0000313" key="2">
    <source>
        <dbReference type="Proteomes" id="UP000271573"/>
    </source>
</evidence>
<sequence>MGCRVGGDLRETLANMSHGTGSGYAVVSQVELNRRCVESARLRCVSLTARLLSVASQTGQRIAVAQTPTSPSVTVWARYEAELRAQLERAFAQIEQGASQARQAEVIAVVPNWQPAADWVGESAEEPADDLADGEAEERVRASIGRALDLVARVEDPAHRRRLATLADRALRVLDEDRAQARGHLNTIRSEAQASLRLQSARTLLAKRAEAARHDYADVGGERAQVLRDGLQHVVGQADLDAIEAELTQIRDAATAEADRRYVIEQAAEALRDLGYQIGDEFVPSALEQRTVVRTPNLPGYGVELDFQKKRRRLVTEVVAYTADRRGDLAAEEAFCEHLEALAEKLGDAVALTREQTIEPGAAEVVRISAVEPVAAAVEREAAR</sequence>